<dbReference type="Proteomes" id="UP000654075">
    <property type="component" value="Unassembled WGS sequence"/>
</dbReference>
<gene>
    <name evidence="2" type="ORF">PGLA1383_LOCUS36364</name>
</gene>
<feature type="compositionally biased region" description="Polar residues" evidence="1">
    <location>
        <begin position="137"/>
        <end position="153"/>
    </location>
</feature>
<protein>
    <submittedName>
        <fullName evidence="2">Uncharacterized protein</fullName>
    </submittedName>
</protein>
<feature type="region of interest" description="Disordered" evidence="1">
    <location>
        <begin position="136"/>
        <end position="189"/>
    </location>
</feature>
<proteinExistence type="predicted"/>
<feature type="non-terminal residue" evidence="2">
    <location>
        <position position="1"/>
    </location>
</feature>
<evidence type="ECO:0000313" key="2">
    <source>
        <dbReference type="EMBL" id="CAE8618766.1"/>
    </source>
</evidence>
<dbReference type="EMBL" id="CAJNNV010026668">
    <property type="protein sequence ID" value="CAE8618766.1"/>
    <property type="molecule type" value="Genomic_DNA"/>
</dbReference>
<name>A0A813G7U1_POLGL</name>
<feature type="non-terminal residue" evidence="2">
    <location>
        <position position="189"/>
    </location>
</feature>
<accession>A0A813G7U1</accession>
<evidence type="ECO:0000313" key="3">
    <source>
        <dbReference type="Proteomes" id="UP000654075"/>
    </source>
</evidence>
<keyword evidence="3" id="KW-1185">Reference proteome</keyword>
<evidence type="ECO:0000256" key="1">
    <source>
        <dbReference type="SAM" id="MobiDB-lite"/>
    </source>
</evidence>
<reference evidence="2" key="1">
    <citation type="submission" date="2021-02" db="EMBL/GenBank/DDBJ databases">
        <authorList>
            <person name="Dougan E. K."/>
            <person name="Rhodes N."/>
            <person name="Thang M."/>
            <person name="Chan C."/>
        </authorList>
    </citation>
    <scope>NUCLEOTIDE SEQUENCE</scope>
</reference>
<comment type="caution">
    <text evidence="2">The sequence shown here is derived from an EMBL/GenBank/DDBJ whole genome shotgun (WGS) entry which is preliminary data.</text>
</comment>
<dbReference type="AlphaFoldDB" id="A0A813G7U1"/>
<organism evidence="2 3">
    <name type="scientific">Polarella glacialis</name>
    <name type="common">Dinoflagellate</name>
    <dbReference type="NCBI Taxonomy" id="89957"/>
    <lineage>
        <taxon>Eukaryota</taxon>
        <taxon>Sar</taxon>
        <taxon>Alveolata</taxon>
        <taxon>Dinophyceae</taxon>
        <taxon>Suessiales</taxon>
        <taxon>Suessiaceae</taxon>
        <taxon>Polarella</taxon>
    </lineage>
</organism>
<sequence>AESDSDAPPDERAPAFFVNEDGTKVPRPRTRKERMGMAYREAESSRFELRIGMAAMIDSDGFKNARIDNLRTTLGDSLRQVQEVRWANKVLIEENAEGVSRVQRAEALAQQAKARAQWLEEKVSGKMGHTLQDADATWTTASEQSRPSTSASHFGTGGTFRASLTSAEDLTSAPLRGPPFAPLAPSTAG</sequence>